<evidence type="ECO:0000313" key="10">
    <source>
        <dbReference type="Proteomes" id="UP000284375"/>
    </source>
</evidence>
<feature type="compositionally biased region" description="Basic and acidic residues" evidence="7">
    <location>
        <begin position="758"/>
        <end position="768"/>
    </location>
</feature>
<feature type="compositionally biased region" description="Low complexity" evidence="7">
    <location>
        <begin position="737"/>
        <end position="749"/>
    </location>
</feature>
<dbReference type="InterPro" id="IPR018200">
    <property type="entry name" value="USP_CS"/>
</dbReference>
<dbReference type="PANTHER" id="PTHR24006:SF687">
    <property type="entry name" value="UBIQUITIN CARBOXYL-TERMINAL HYDROLASE 10"/>
    <property type="match status" value="1"/>
</dbReference>
<dbReference type="AlphaFoldDB" id="A0A423VHY8"/>
<feature type="region of interest" description="Disordered" evidence="7">
    <location>
        <begin position="1"/>
        <end position="295"/>
    </location>
</feature>
<evidence type="ECO:0000259" key="8">
    <source>
        <dbReference type="PROSITE" id="PS50235"/>
    </source>
</evidence>
<feature type="compositionally biased region" description="Basic and acidic residues" evidence="7">
    <location>
        <begin position="922"/>
        <end position="938"/>
    </location>
</feature>
<dbReference type="GO" id="GO:0005829">
    <property type="term" value="C:cytosol"/>
    <property type="evidence" value="ECO:0007669"/>
    <property type="project" value="TreeGrafter"/>
</dbReference>
<dbReference type="SUPFAM" id="SSF54001">
    <property type="entry name" value="Cysteine proteinases"/>
    <property type="match status" value="1"/>
</dbReference>
<feature type="compositionally biased region" description="Polar residues" evidence="7">
    <location>
        <begin position="725"/>
        <end position="736"/>
    </location>
</feature>
<feature type="compositionally biased region" description="Polar residues" evidence="7">
    <location>
        <begin position="273"/>
        <end position="282"/>
    </location>
</feature>
<sequence>MYAPPEAPAARILSPRPTIAQETLPQPEVRTETPEAPPVPAPVASTPAPREVPPSPQFSPIDPRPETIAHRLPWTTHPDDPWIKSKKPKRKKKVLPKDAEGVAMRPSKAAPLEVSTGSAEAKTSQGKDTSEDPAAAADLQDDSSLTEKTTSTVDVATDTLTTSTPESAVQPSSPSLQKSSSGATPTQPSKTTPRRVAPAVPVVPVLPKDGAVVNSSPAVSKDQATEKSGDESTKTTTESPEQPEEEEKPASSAPVNSWSALFKRPSASKPATAGSSPANGTAVSADKPKPVADGTAVVTKPSSASLADMLKTYEVRTNDKIYFIEPRALKNRGTDCYMNSVLQVLVFCMPFYNFLQQVRQNVVHSFKDTSQTPLIDVMIDFMAEFKAVTSADNLDQLRRKLKKEDYQPNGDSFLPDMVYNCIRKLSAFATVWPGSQHDAQEFLMLLLDGLDDECKKTITGPAKAAPGSPEGDDNDEWTEVGHRQRHAVTTVSGETPVPNPISKIFDTGFRLELRVPGSKDSVRIEPHKCIPLAIGDPSVKNVVDALKLFTAQETVEMGNAQGAQVNGRMQRSMHVLPPVLTLFFKRDKMVGNEFQKIWKSVGYPLELELPLEVLSRQVRNEIVAGGRELPKYKLIGVVYHHGHSVTSGHYTVDVCRQDDQEWIRFDDTQITRISGEDVVAGGVEETPAKSMGTNKTELANGSSSNRFAAMEEDEDAGDNDGNWKQVGQGSNGTKKYSSVVNGSTSGTSTPKGKPAKNNFKDNNKEKDSGPGSPSGVKGMSVSGSYSPARQSGANQLGQDSRKGVAALPENAANGDASSGEATTGEKNKSDGLAGAEGKDIESILKKRLIEVEDEILARIEEHSNLLDRLSELKATAFPRSSSSMQGCGSHDVEQCEIGADTKTIAFTTPAAGGLVDEAPAQDDPKRIEPPTRPEEPADFRSLTGSADEHPAEVNPDSSSVTLDNDGPGPAGQEARMLPRPVDGQLAVVAGKETHTGPPTITSTTRVVNGNATQESEAIKVEKKSKKRKIKDRHKRNQKIRMELKEKHGKSLKELGEKREVLQTSHRDLVALQEGLKQCDQEVFYPLAFSHGLYWHVVGFYPVFMTLIEDIGTYHSALDQSYTSNSGVDPSFSNRLHGTAQRQPSGWPEAGQSTVDEVFAKSPRGLLQGQQIEWSLSCPEINGGDYLLFLSYCTDRISDLAM</sequence>
<dbReference type="PROSITE" id="PS00973">
    <property type="entry name" value="USP_2"/>
    <property type="match status" value="1"/>
</dbReference>
<feature type="compositionally biased region" description="Polar residues" evidence="7">
    <location>
        <begin position="146"/>
        <end position="169"/>
    </location>
</feature>
<evidence type="ECO:0000256" key="3">
    <source>
        <dbReference type="ARBA" id="ARBA00022670"/>
    </source>
</evidence>
<feature type="compositionally biased region" description="Basic and acidic residues" evidence="7">
    <location>
        <begin position="223"/>
        <end position="233"/>
    </location>
</feature>
<dbReference type="Gene3D" id="3.90.70.10">
    <property type="entry name" value="Cysteine proteinases"/>
    <property type="match status" value="1"/>
</dbReference>
<keyword evidence="3" id="KW-0645">Protease</keyword>
<dbReference type="InterPro" id="IPR050164">
    <property type="entry name" value="Peptidase_C19"/>
</dbReference>
<dbReference type="InterPro" id="IPR028889">
    <property type="entry name" value="USP"/>
</dbReference>
<dbReference type="GO" id="GO:0006508">
    <property type="term" value="P:proteolysis"/>
    <property type="evidence" value="ECO:0007669"/>
    <property type="project" value="UniProtKB-KW"/>
</dbReference>
<accession>A0A423VHY8</accession>
<gene>
    <name evidence="9" type="ORF">VSDG_07454</name>
</gene>
<feature type="region of interest" description="Disordered" evidence="7">
    <location>
        <begin position="1132"/>
        <end position="1151"/>
    </location>
</feature>
<keyword evidence="6" id="KW-0788">Thiol protease</keyword>
<comment type="catalytic activity">
    <reaction evidence="1">
        <text>Thiol-dependent hydrolysis of ester, thioester, amide, peptide and isopeptide bonds formed by the C-terminal Gly of ubiquitin (a 76-residue protein attached to proteins as an intracellular targeting signal).</text>
        <dbReference type="EC" id="3.4.19.12"/>
    </reaction>
</comment>
<keyword evidence="10" id="KW-1185">Reference proteome</keyword>
<dbReference type="Pfam" id="PF00443">
    <property type="entry name" value="UCH"/>
    <property type="match status" value="1"/>
</dbReference>
<feature type="compositionally biased region" description="Basic residues" evidence="7">
    <location>
        <begin position="84"/>
        <end position="94"/>
    </location>
</feature>
<feature type="compositionally biased region" description="Polar residues" evidence="7">
    <location>
        <begin position="1132"/>
        <end position="1143"/>
    </location>
</feature>
<feature type="region of interest" description="Disordered" evidence="7">
    <location>
        <begin position="457"/>
        <end position="477"/>
    </location>
</feature>
<evidence type="ECO:0000256" key="7">
    <source>
        <dbReference type="SAM" id="MobiDB-lite"/>
    </source>
</evidence>
<dbReference type="STRING" id="252740.A0A423VHY8"/>
<evidence type="ECO:0000313" key="9">
    <source>
        <dbReference type="EMBL" id="ROV90619.1"/>
    </source>
</evidence>
<protein>
    <recommendedName>
        <fullName evidence="2">ubiquitinyl hydrolase 1</fullName>
        <ecNumber evidence="2">3.4.19.12</ecNumber>
    </recommendedName>
</protein>
<evidence type="ECO:0000256" key="2">
    <source>
        <dbReference type="ARBA" id="ARBA00012759"/>
    </source>
</evidence>
<dbReference type="PROSITE" id="PS50235">
    <property type="entry name" value="USP_3"/>
    <property type="match status" value="1"/>
</dbReference>
<keyword evidence="4" id="KW-0833">Ubl conjugation pathway</keyword>
<feature type="region of interest" description="Disordered" evidence="7">
    <location>
        <begin position="910"/>
        <end position="978"/>
    </location>
</feature>
<feature type="compositionally biased region" description="Polar residues" evidence="7">
    <location>
        <begin position="781"/>
        <end position="798"/>
    </location>
</feature>
<organism evidence="9 10">
    <name type="scientific">Cytospora chrysosperma</name>
    <name type="common">Cytospora canker fungus</name>
    <name type="synonym">Sphaeria chrysosperma</name>
    <dbReference type="NCBI Taxonomy" id="252740"/>
    <lineage>
        <taxon>Eukaryota</taxon>
        <taxon>Fungi</taxon>
        <taxon>Dikarya</taxon>
        <taxon>Ascomycota</taxon>
        <taxon>Pezizomycotina</taxon>
        <taxon>Sordariomycetes</taxon>
        <taxon>Sordariomycetidae</taxon>
        <taxon>Diaporthales</taxon>
        <taxon>Cytosporaceae</taxon>
        <taxon>Cytospora</taxon>
    </lineage>
</organism>
<feature type="compositionally biased region" description="Low complexity" evidence="7">
    <location>
        <begin position="170"/>
        <end position="181"/>
    </location>
</feature>
<feature type="compositionally biased region" description="Polar residues" evidence="7">
    <location>
        <begin position="691"/>
        <end position="706"/>
    </location>
</feature>
<dbReference type="CDD" id="cd02257">
    <property type="entry name" value="Peptidase_C19"/>
    <property type="match status" value="1"/>
</dbReference>
<feature type="compositionally biased region" description="Polar residues" evidence="7">
    <location>
        <begin position="182"/>
        <end position="191"/>
    </location>
</feature>
<proteinExistence type="predicted"/>
<dbReference type="PANTHER" id="PTHR24006">
    <property type="entry name" value="UBIQUITIN CARBOXYL-TERMINAL HYDROLASE"/>
    <property type="match status" value="1"/>
</dbReference>
<feature type="domain" description="USP" evidence="8">
    <location>
        <begin position="327"/>
        <end position="696"/>
    </location>
</feature>
<dbReference type="GO" id="GO:0016579">
    <property type="term" value="P:protein deubiquitination"/>
    <property type="evidence" value="ECO:0007669"/>
    <property type="project" value="InterPro"/>
</dbReference>
<name>A0A423VHY8_CYTCH</name>
<dbReference type="EMBL" id="LJZO01000049">
    <property type="protein sequence ID" value="ROV90619.1"/>
    <property type="molecule type" value="Genomic_DNA"/>
</dbReference>
<evidence type="ECO:0000256" key="5">
    <source>
        <dbReference type="ARBA" id="ARBA00022801"/>
    </source>
</evidence>
<dbReference type="InterPro" id="IPR038765">
    <property type="entry name" value="Papain-like_cys_pep_sf"/>
</dbReference>
<reference evidence="9 10" key="1">
    <citation type="submission" date="2015-09" db="EMBL/GenBank/DDBJ databases">
        <title>Host preference determinants of Valsa canker pathogens revealed by comparative genomics.</title>
        <authorList>
            <person name="Yin Z."/>
            <person name="Huang L."/>
        </authorList>
    </citation>
    <scope>NUCLEOTIDE SEQUENCE [LARGE SCALE GENOMIC DNA]</scope>
    <source>
        <strain evidence="9 10">YSFL</strain>
    </source>
</reference>
<dbReference type="Proteomes" id="UP000284375">
    <property type="component" value="Unassembled WGS sequence"/>
</dbReference>
<feature type="compositionally biased region" description="Polar residues" evidence="7">
    <location>
        <begin position="115"/>
        <end position="127"/>
    </location>
</feature>
<dbReference type="GO" id="GO:0004843">
    <property type="term" value="F:cysteine-type deubiquitinase activity"/>
    <property type="evidence" value="ECO:0007669"/>
    <property type="project" value="UniProtKB-EC"/>
</dbReference>
<dbReference type="EC" id="3.4.19.12" evidence="2"/>
<evidence type="ECO:0000256" key="1">
    <source>
        <dbReference type="ARBA" id="ARBA00000707"/>
    </source>
</evidence>
<evidence type="ECO:0000256" key="6">
    <source>
        <dbReference type="ARBA" id="ARBA00022807"/>
    </source>
</evidence>
<dbReference type="GO" id="GO:0005634">
    <property type="term" value="C:nucleus"/>
    <property type="evidence" value="ECO:0007669"/>
    <property type="project" value="TreeGrafter"/>
</dbReference>
<feature type="compositionally biased region" description="Low complexity" evidence="7">
    <location>
        <begin position="194"/>
        <end position="207"/>
    </location>
</feature>
<keyword evidence="5" id="KW-0378">Hydrolase</keyword>
<feature type="region of interest" description="Disordered" evidence="7">
    <location>
        <begin position="683"/>
        <end position="839"/>
    </location>
</feature>
<dbReference type="InterPro" id="IPR001394">
    <property type="entry name" value="Peptidase_C19_UCH"/>
</dbReference>
<dbReference type="OrthoDB" id="429671at2759"/>
<evidence type="ECO:0000256" key="4">
    <source>
        <dbReference type="ARBA" id="ARBA00022786"/>
    </source>
</evidence>
<comment type="caution">
    <text evidence="9">The sequence shown here is derived from an EMBL/GenBank/DDBJ whole genome shotgun (WGS) entry which is preliminary data.</text>
</comment>